<evidence type="ECO:0000256" key="1">
    <source>
        <dbReference type="ARBA" id="ARBA00023002"/>
    </source>
</evidence>
<name>A0ABU2LHM1_9ACTN</name>
<gene>
    <name evidence="3" type="ORF">RNC47_01885</name>
</gene>
<dbReference type="InterPro" id="IPR050523">
    <property type="entry name" value="AKR_Detox_Biosynth"/>
</dbReference>
<feature type="domain" description="NADP-dependent oxidoreductase" evidence="2">
    <location>
        <begin position="15"/>
        <end position="144"/>
    </location>
</feature>
<keyword evidence="4" id="KW-1185">Reference proteome</keyword>
<protein>
    <submittedName>
        <fullName evidence="3">Aldo/keto reductase</fullName>
    </submittedName>
</protein>
<dbReference type="RefSeq" id="WP_311594829.1">
    <property type="nucleotide sequence ID" value="NZ_JAVREM010000001.1"/>
</dbReference>
<keyword evidence="1" id="KW-0560">Oxidoreductase</keyword>
<comment type="caution">
    <text evidence="3">The sequence shown here is derived from an EMBL/GenBank/DDBJ whole genome shotgun (WGS) entry which is preliminary data.</text>
</comment>
<dbReference type="Gene3D" id="3.20.20.100">
    <property type="entry name" value="NADP-dependent oxidoreductase domain"/>
    <property type="match status" value="2"/>
</dbReference>
<organism evidence="3 4">
    <name type="scientific">Streptomyces millisiae</name>
    <dbReference type="NCBI Taxonomy" id="3075542"/>
    <lineage>
        <taxon>Bacteria</taxon>
        <taxon>Bacillati</taxon>
        <taxon>Actinomycetota</taxon>
        <taxon>Actinomycetes</taxon>
        <taxon>Kitasatosporales</taxon>
        <taxon>Streptomycetaceae</taxon>
        <taxon>Streptomyces</taxon>
    </lineage>
</organism>
<dbReference type="Proteomes" id="UP001183420">
    <property type="component" value="Unassembled WGS sequence"/>
</dbReference>
<feature type="domain" description="NADP-dependent oxidoreductase" evidence="2">
    <location>
        <begin position="161"/>
        <end position="229"/>
    </location>
</feature>
<dbReference type="InterPro" id="IPR036812">
    <property type="entry name" value="NAD(P)_OxRdtase_dom_sf"/>
</dbReference>
<evidence type="ECO:0000313" key="3">
    <source>
        <dbReference type="EMBL" id="MDT0317084.1"/>
    </source>
</evidence>
<reference evidence="4" key="1">
    <citation type="submission" date="2023-07" db="EMBL/GenBank/DDBJ databases">
        <title>30 novel species of actinomycetes from the DSMZ collection.</title>
        <authorList>
            <person name="Nouioui I."/>
        </authorList>
    </citation>
    <scope>NUCLEOTIDE SEQUENCE [LARGE SCALE GENOMIC DNA]</scope>
    <source>
        <strain evidence="4">DSM 44918</strain>
    </source>
</reference>
<dbReference type="InterPro" id="IPR023210">
    <property type="entry name" value="NADP_OxRdtase_dom"/>
</dbReference>
<dbReference type="PANTHER" id="PTHR43364:SF4">
    <property type="entry name" value="NAD(P)-LINKED OXIDOREDUCTASE SUPERFAMILY PROTEIN"/>
    <property type="match status" value="1"/>
</dbReference>
<sequence>MEYAVLGPTGVEVSRICLGTATFGVAPRADEAEEVVHAALDAGITFFDTANVYGTLSVFDQSGAAADREPAEVILGRALEGRRDEVVLATKSGERRLGPGAGLSRRHIVQQVEHSLRRLRTDYIDVYYAHFPDPHTPLEQTLLAYDDTGWQRFSGPGFSDAELEVGREVERLSREWGGRPHEVSRAWLLSRQAVASAIVGAETPAEITANAAATDIVLEQEQLDTLTALSTR</sequence>
<dbReference type="Pfam" id="PF00248">
    <property type="entry name" value="Aldo_ket_red"/>
    <property type="match status" value="2"/>
</dbReference>
<evidence type="ECO:0000259" key="2">
    <source>
        <dbReference type="Pfam" id="PF00248"/>
    </source>
</evidence>
<dbReference type="EMBL" id="JAVREM010000001">
    <property type="protein sequence ID" value="MDT0317084.1"/>
    <property type="molecule type" value="Genomic_DNA"/>
</dbReference>
<proteinExistence type="predicted"/>
<dbReference type="SUPFAM" id="SSF51430">
    <property type="entry name" value="NAD(P)-linked oxidoreductase"/>
    <property type="match status" value="1"/>
</dbReference>
<evidence type="ECO:0000313" key="4">
    <source>
        <dbReference type="Proteomes" id="UP001183420"/>
    </source>
</evidence>
<accession>A0ABU2LHM1</accession>
<dbReference type="PANTHER" id="PTHR43364">
    <property type="entry name" value="NADH-SPECIFIC METHYLGLYOXAL REDUCTASE-RELATED"/>
    <property type="match status" value="1"/>
</dbReference>